<dbReference type="GO" id="GO:0000287">
    <property type="term" value="F:magnesium ion binding"/>
    <property type="evidence" value="ECO:0007669"/>
    <property type="project" value="UniProtKB-ARBA"/>
</dbReference>
<dbReference type="SFLD" id="SFLDS00003">
    <property type="entry name" value="Haloacid_Dehalogenase"/>
    <property type="match status" value="1"/>
</dbReference>
<evidence type="ECO:0000256" key="6">
    <source>
        <dbReference type="ARBA" id="ARBA00023277"/>
    </source>
</evidence>
<reference evidence="7 8" key="1">
    <citation type="submission" date="2011-08" db="EMBL/GenBank/DDBJ databases">
        <authorList>
            <person name="Weinstock G."/>
            <person name="Sodergren E."/>
            <person name="Clifton S."/>
            <person name="Fulton L."/>
            <person name="Fulton B."/>
            <person name="Courtney L."/>
            <person name="Fronick C."/>
            <person name="Harrison M."/>
            <person name="Strong C."/>
            <person name="Farmer C."/>
            <person name="Delahaunty K."/>
            <person name="Markovic C."/>
            <person name="Hall O."/>
            <person name="Minx P."/>
            <person name="Tomlinson C."/>
            <person name="Mitreva M."/>
            <person name="Hou S."/>
            <person name="Chen J."/>
            <person name="Wollam A."/>
            <person name="Pepin K.H."/>
            <person name="Johnson M."/>
            <person name="Bhonagiri V."/>
            <person name="Zhang X."/>
            <person name="Suruliraj S."/>
            <person name="Warren W."/>
            <person name="Chinwalla A."/>
            <person name="Mardis E.R."/>
            <person name="Wilson R.K."/>
        </authorList>
    </citation>
    <scope>NUCLEOTIDE SEQUENCE [LARGE SCALE GENOMIC DNA]</scope>
    <source>
        <strain evidence="7 8">ATCC 51873</strain>
    </source>
</reference>
<dbReference type="FunFam" id="3.40.50.1000:FF:000036">
    <property type="entry name" value="HAD family hydrolase"/>
    <property type="match status" value="1"/>
</dbReference>
<dbReference type="NCBIfam" id="TIGR01509">
    <property type="entry name" value="HAD-SF-IA-v3"/>
    <property type="match status" value="1"/>
</dbReference>
<dbReference type="EMBL" id="AGCI01000010">
    <property type="protein sequence ID" value="EHM46699.1"/>
    <property type="molecule type" value="Genomic_DNA"/>
</dbReference>
<keyword evidence="5" id="KW-0460">Magnesium</keyword>
<name>G9Y1V4_HAFAL</name>
<evidence type="ECO:0000313" key="8">
    <source>
        <dbReference type="Proteomes" id="UP000005959"/>
    </source>
</evidence>
<evidence type="ECO:0000313" key="7">
    <source>
        <dbReference type="EMBL" id="EHM46699.1"/>
    </source>
</evidence>
<dbReference type="PATRIC" id="fig|1002364.3.peg.513"/>
<sequence length="236" mass="25992">MPSSASLGPLISIDEEMPVSRIEAVIFDMDGLLIDSEPLWAQGEHDVFSSLGIDVNAADIPETLGLRIDLVVKLWYQRSPWQGASQEEVTERIIRRVIELVRDTKPLLPGVEHALKLCRQQGMKIGLASASPLYMLNDVLEMFNISQYFDAVVSAEALPYSKPHPEVYLNAAHALGVDPLNCVTLEDSFNGMIATKAARMRSIVVPASENISDPRWALADVKLNNLNELSASDIQP</sequence>
<dbReference type="SFLD" id="SFLDG01135">
    <property type="entry name" value="C1.5.6:_HAD__Beta-PGM__Phospha"/>
    <property type="match status" value="1"/>
</dbReference>
<dbReference type="InterPro" id="IPR023214">
    <property type="entry name" value="HAD_sf"/>
</dbReference>
<dbReference type="HOGENOM" id="CLU_045011_13_1_6"/>
<evidence type="ECO:0000256" key="3">
    <source>
        <dbReference type="ARBA" id="ARBA00022723"/>
    </source>
</evidence>
<dbReference type="InterPro" id="IPR036412">
    <property type="entry name" value="HAD-like_sf"/>
</dbReference>
<dbReference type="InterPro" id="IPR006439">
    <property type="entry name" value="HAD-SF_hydro_IA"/>
</dbReference>
<accession>G9Y1V4</accession>
<dbReference type="PANTHER" id="PTHR46193:SF18">
    <property type="entry name" value="HEXITOL PHOSPHATASE B"/>
    <property type="match status" value="1"/>
</dbReference>
<dbReference type="SFLD" id="SFLDG01129">
    <property type="entry name" value="C1.5:_HAD__Beta-PGM__Phosphata"/>
    <property type="match status" value="1"/>
</dbReference>
<keyword evidence="3" id="KW-0479">Metal-binding</keyword>
<comment type="cofactor">
    <cofactor evidence="1">
        <name>Mg(2+)</name>
        <dbReference type="ChEBI" id="CHEBI:18420"/>
    </cofactor>
</comment>
<dbReference type="Pfam" id="PF00702">
    <property type="entry name" value="Hydrolase"/>
    <property type="match status" value="1"/>
</dbReference>
<dbReference type="Gene3D" id="1.10.150.240">
    <property type="entry name" value="Putative phosphatase, domain 2"/>
    <property type="match status" value="1"/>
</dbReference>
<evidence type="ECO:0000256" key="2">
    <source>
        <dbReference type="ARBA" id="ARBA00006171"/>
    </source>
</evidence>
<comment type="similarity">
    <text evidence="2">Belongs to the HAD-like hydrolase superfamily. CbbY/CbbZ/Gph/YieH family.</text>
</comment>
<dbReference type="InterPro" id="IPR051600">
    <property type="entry name" value="Beta-PGM-like"/>
</dbReference>
<evidence type="ECO:0000256" key="4">
    <source>
        <dbReference type="ARBA" id="ARBA00022801"/>
    </source>
</evidence>
<keyword evidence="6" id="KW-0119">Carbohydrate metabolism</keyword>
<gene>
    <name evidence="7" type="ORF">HMPREF0454_00564</name>
</gene>
<dbReference type="InterPro" id="IPR023198">
    <property type="entry name" value="PGP-like_dom2"/>
</dbReference>
<proteinExistence type="inferred from homology"/>
<protein>
    <submittedName>
        <fullName evidence="7">HAD hydrolase, family IA, variant 3</fullName>
    </submittedName>
</protein>
<dbReference type="Gene3D" id="3.40.50.1000">
    <property type="entry name" value="HAD superfamily/HAD-like"/>
    <property type="match status" value="1"/>
</dbReference>
<dbReference type="GO" id="GO:0016787">
    <property type="term" value="F:hydrolase activity"/>
    <property type="evidence" value="ECO:0007669"/>
    <property type="project" value="UniProtKB-KW"/>
</dbReference>
<dbReference type="NCBIfam" id="NF008087">
    <property type="entry name" value="PRK10826.1"/>
    <property type="match status" value="1"/>
</dbReference>
<organism evidence="7 8">
    <name type="scientific">Hafnia alvei ATCC 51873</name>
    <dbReference type="NCBI Taxonomy" id="1002364"/>
    <lineage>
        <taxon>Bacteria</taxon>
        <taxon>Pseudomonadati</taxon>
        <taxon>Pseudomonadota</taxon>
        <taxon>Gammaproteobacteria</taxon>
        <taxon>Enterobacterales</taxon>
        <taxon>Hafniaceae</taxon>
        <taxon>Hafnia</taxon>
    </lineage>
</organism>
<dbReference type="PRINTS" id="PR00413">
    <property type="entry name" value="HADHALOGNASE"/>
</dbReference>
<dbReference type="PANTHER" id="PTHR46193">
    <property type="entry name" value="6-PHOSPHOGLUCONATE PHOSPHATASE"/>
    <property type="match status" value="1"/>
</dbReference>
<keyword evidence="4 7" id="KW-0378">Hydrolase</keyword>
<dbReference type="Proteomes" id="UP000005959">
    <property type="component" value="Unassembled WGS sequence"/>
</dbReference>
<comment type="caution">
    <text evidence="7">The sequence shown here is derived from an EMBL/GenBank/DDBJ whole genome shotgun (WGS) entry which is preliminary data.</text>
</comment>
<dbReference type="SUPFAM" id="SSF56784">
    <property type="entry name" value="HAD-like"/>
    <property type="match status" value="1"/>
</dbReference>
<evidence type="ECO:0000256" key="5">
    <source>
        <dbReference type="ARBA" id="ARBA00022842"/>
    </source>
</evidence>
<evidence type="ECO:0000256" key="1">
    <source>
        <dbReference type="ARBA" id="ARBA00001946"/>
    </source>
</evidence>
<dbReference type="AlphaFoldDB" id="G9Y1V4"/>